<dbReference type="Pfam" id="PF18765">
    <property type="entry name" value="Polbeta"/>
    <property type="match status" value="1"/>
</dbReference>
<dbReference type="PANTHER" id="PTHR33571">
    <property type="entry name" value="SSL8005 PROTEIN"/>
    <property type="match status" value="1"/>
</dbReference>
<evidence type="ECO:0000256" key="6">
    <source>
        <dbReference type="ARBA" id="ARBA00022840"/>
    </source>
</evidence>
<dbReference type="RefSeq" id="WP_057319992.1">
    <property type="nucleotide sequence ID" value="NZ_CYXP01000013.1"/>
</dbReference>
<comment type="cofactor">
    <cofactor evidence="1">
        <name>Mg(2+)</name>
        <dbReference type="ChEBI" id="CHEBI:18420"/>
    </cofactor>
</comment>
<name>A0A173W0N6_PARDI</name>
<evidence type="ECO:0000256" key="7">
    <source>
        <dbReference type="ARBA" id="ARBA00022842"/>
    </source>
</evidence>
<reference evidence="9 10" key="1">
    <citation type="submission" date="2015-09" db="EMBL/GenBank/DDBJ databases">
        <authorList>
            <consortium name="Pathogen Informatics"/>
        </authorList>
    </citation>
    <scope>NUCLEOTIDE SEQUENCE [LARGE SCALE GENOMIC DNA]</scope>
    <source>
        <strain evidence="9 10">2789STDY5608872</strain>
    </source>
</reference>
<dbReference type="GO" id="GO:0005524">
    <property type="term" value="F:ATP binding"/>
    <property type="evidence" value="ECO:0007669"/>
    <property type="project" value="UniProtKB-KW"/>
</dbReference>
<gene>
    <name evidence="9" type="ORF">ERS852429_04181</name>
</gene>
<keyword evidence="6" id="KW-0067">ATP-binding</keyword>
<dbReference type="CDD" id="cd05403">
    <property type="entry name" value="NT_KNTase_like"/>
    <property type="match status" value="1"/>
</dbReference>
<dbReference type="GO" id="GO:0016779">
    <property type="term" value="F:nucleotidyltransferase activity"/>
    <property type="evidence" value="ECO:0007669"/>
    <property type="project" value="UniProtKB-KW"/>
</dbReference>
<sequence>MKATDEYLRILRGKKEYLMAKYPIARMALFGSVARREQEETSDVDICYESDSMSLFTLCRLKSELEALLDCPVDLLRMGKRIEGTFLEKTIKRDMIYV</sequence>
<protein>
    <submittedName>
        <fullName evidence="9">Nucleotidyltransferase domain</fullName>
    </submittedName>
</protein>
<organism evidence="9 10">
    <name type="scientific">Parabacteroides distasonis</name>
    <dbReference type="NCBI Taxonomy" id="823"/>
    <lineage>
        <taxon>Bacteria</taxon>
        <taxon>Pseudomonadati</taxon>
        <taxon>Bacteroidota</taxon>
        <taxon>Bacteroidia</taxon>
        <taxon>Bacteroidales</taxon>
        <taxon>Tannerellaceae</taxon>
        <taxon>Parabacteroides</taxon>
    </lineage>
</organism>
<evidence type="ECO:0000313" key="10">
    <source>
        <dbReference type="Proteomes" id="UP000095591"/>
    </source>
</evidence>
<dbReference type="EMBL" id="CYXP01000013">
    <property type="protein sequence ID" value="CUN32894.1"/>
    <property type="molecule type" value="Genomic_DNA"/>
</dbReference>
<feature type="domain" description="Polymerase beta nucleotidyltransferase" evidence="8">
    <location>
        <begin position="15"/>
        <end position="93"/>
    </location>
</feature>
<evidence type="ECO:0000313" key="9">
    <source>
        <dbReference type="EMBL" id="CUN32894.1"/>
    </source>
</evidence>
<dbReference type="PANTHER" id="PTHR33571:SF14">
    <property type="entry name" value="PROTEIN ADENYLYLTRANSFERASE MJ0435-RELATED"/>
    <property type="match status" value="1"/>
</dbReference>
<evidence type="ECO:0000256" key="2">
    <source>
        <dbReference type="ARBA" id="ARBA00022679"/>
    </source>
</evidence>
<evidence type="ECO:0000256" key="5">
    <source>
        <dbReference type="ARBA" id="ARBA00022741"/>
    </source>
</evidence>
<evidence type="ECO:0000256" key="4">
    <source>
        <dbReference type="ARBA" id="ARBA00022723"/>
    </source>
</evidence>
<keyword evidence="3" id="KW-0548">Nucleotidyltransferase</keyword>
<dbReference type="InterPro" id="IPR052038">
    <property type="entry name" value="Type-VII_TA_antitoxin"/>
</dbReference>
<dbReference type="SUPFAM" id="SSF81301">
    <property type="entry name" value="Nucleotidyltransferase"/>
    <property type="match status" value="1"/>
</dbReference>
<keyword evidence="7" id="KW-0460">Magnesium</keyword>
<dbReference type="InterPro" id="IPR043519">
    <property type="entry name" value="NT_sf"/>
</dbReference>
<dbReference type="GO" id="GO:0046872">
    <property type="term" value="F:metal ion binding"/>
    <property type="evidence" value="ECO:0007669"/>
    <property type="project" value="UniProtKB-KW"/>
</dbReference>
<dbReference type="InterPro" id="IPR041633">
    <property type="entry name" value="Polbeta"/>
</dbReference>
<accession>A0A173W0N6</accession>
<dbReference type="AlphaFoldDB" id="A0A173W0N6"/>
<dbReference type="Proteomes" id="UP000095591">
    <property type="component" value="Unassembled WGS sequence"/>
</dbReference>
<keyword evidence="2 9" id="KW-0808">Transferase</keyword>
<evidence type="ECO:0000256" key="3">
    <source>
        <dbReference type="ARBA" id="ARBA00022695"/>
    </source>
</evidence>
<dbReference type="Gene3D" id="3.30.460.10">
    <property type="entry name" value="Beta Polymerase, domain 2"/>
    <property type="match status" value="1"/>
</dbReference>
<evidence type="ECO:0000259" key="8">
    <source>
        <dbReference type="Pfam" id="PF18765"/>
    </source>
</evidence>
<keyword evidence="4" id="KW-0479">Metal-binding</keyword>
<proteinExistence type="predicted"/>
<keyword evidence="5" id="KW-0547">Nucleotide-binding</keyword>
<evidence type="ECO:0000256" key="1">
    <source>
        <dbReference type="ARBA" id="ARBA00001946"/>
    </source>
</evidence>